<dbReference type="STRING" id="4846.A0A367KVA5"/>
<dbReference type="InterPro" id="IPR000182">
    <property type="entry name" value="GNAT_dom"/>
</dbReference>
<evidence type="ECO:0000256" key="1">
    <source>
        <dbReference type="ARBA" id="ARBA00006787"/>
    </source>
</evidence>
<dbReference type="Gene3D" id="3.40.630.30">
    <property type="match status" value="1"/>
</dbReference>
<evidence type="ECO:0000313" key="7">
    <source>
        <dbReference type="EMBL" id="RCI05812.1"/>
    </source>
</evidence>
<reference evidence="7 8" key="1">
    <citation type="journal article" date="2018" name="G3 (Bethesda)">
        <title>Phylogenetic and Phylogenomic Definition of Rhizopus Species.</title>
        <authorList>
            <person name="Gryganskyi A.P."/>
            <person name="Golan J."/>
            <person name="Dolatabadi S."/>
            <person name="Mondo S."/>
            <person name="Robb S."/>
            <person name="Idnurm A."/>
            <person name="Muszewska A."/>
            <person name="Steczkiewicz K."/>
            <person name="Masonjones S."/>
            <person name="Liao H.L."/>
            <person name="Gajdeczka M.T."/>
            <person name="Anike F."/>
            <person name="Vuek A."/>
            <person name="Anishchenko I.M."/>
            <person name="Voigt K."/>
            <person name="de Hoog G.S."/>
            <person name="Smith M.E."/>
            <person name="Heitman J."/>
            <person name="Vilgalys R."/>
            <person name="Stajich J.E."/>
        </authorList>
    </citation>
    <scope>NUCLEOTIDE SEQUENCE [LARGE SCALE GENOMIC DNA]</scope>
    <source>
        <strain evidence="7 8">LSU 92-RS-03</strain>
    </source>
</reference>
<dbReference type="PANTHER" id="PTHR10543">
    <property type="entry name" value="BETA-CAROTENE DIOXYGENASE"/>
    <property type="match status" value="1"/>
</dbReference>
<dbReference type="AlphaFoldDB" id="A0A367KVA5"/>
<dbReference type="EMBL" id="PJQM01000296">
    <property type="protein sequence ID" value="RCI05812.1"/>
    <property type="molecule type" value="Genomic_DNA"/>
</dbReference>
<comment type="caution">
    <text evidence="7">The sequence shown here is derived from an EMBL/GenBank/DDBJ whole genome shotgun (WGS) entry which is preliminary data.</text>
</comment>
<keyword evidence="3" id="KW-0560">Oxidoreductase</keyword>
<evidence type="ECO:0000313" key="8">
    <source>
        <dbReference type="Proteomes" id="UP000253551"/>
    </source>
</evidence>
<gene>
    <name evidence="7" type="ORF">CU098_009752</name>
</gene>
<evidence type="ECO:0000256" key="2">
    <source>
        <dbReference type="ARBA" id="ARBA00022723"/>
    </source>
</evidence>
<dbReference type="SUPFAM" id="SSF55729">
    <property type="entry name" value="Acyl-CoA N-acyltransferases (Nat)"/>
    <property type="match status" value="1"/>
</dbReference>
<keyword evidence="8" id="KW-1185">Reference proteome</keyword>
<accession>A0A367KVA5</accession>
<evidence type="ECO:0000256" key="4">
    <source>
        <dbReference type="ARBA" id="ARBA00023004"/>
    </source>
</evidence>
<dbReference type="PANTHER" id="PTHR10543:SF24">
    <property type="entry name" value="CAROTENOID ISOMEROOXYGENASE"/>
    <property type="match status" value="1"/>
</dbReference>
<dbReference type="GO" id="GO:0046872">
    <property type="term" value="F:metal ion binding"/>
    <property type="evidence" value="ECO:0007669"/>
    <property type="project" value="UniProtKB-KW"/>
</dbReference>
<keyword evidence="4 5" id="KW-0408">Iron</keyword>
<organism evidence="7 8">
    <name type="scientific">Rhizopus stolonifer</name>
    <name type="common">Rhizopus nigricans</name>
    <dbReference type="NCBI Taxonomy" id="4846"/>
    <lineage>
        <taxon>Eukaryota</taxon>
        <taxon>Fungi</taxon>
        <taxon>Fungi incertae sedis</taxon>
        <taxon>Mucoromycota</taxon>
        <taxon>Mucoromycotina</taxon>
        <taxon>Mucoromycetes</taxon>
        <taxon>Mucorales</taxon>
        <taxon>Mucorineae</taxon>
        <taxon>Rhizopodaceae</taxon>
        <taxon>Rhizopus</taxon>
    </lineage>
</organism>
<proteinExistence type="inferred from homology"/>
<dbReference type="GO" id="GO:0016747">
    <property type="term" value="F:acyltransferase activity, transferring groups other than amino-acyl groups"/>
    <property type="evidence" value="ECO:0007669"/>
    <property type="project" value="InterPro"/>
</dbReference>
<feature type="domain" description="N-acetyltransferase" evidence="6">
    <location>
        <begin position="6"/>
        <end position="166"/>
    </location>
</feature>
<dbReference type="GO" id="GO:0016121">
    <property type="term" value="P:carotene catabolic process"/>
    <property type="evidence" value="ECO:0007669"/>
    <property type="project" value="TreeGrafter"/>
</dbReference>
<sequence length="835" mass="94131">MVQPTVSVRKVIPADIKHAEEATKVVNAAYRSEGGWTTESHIISGLRCTLEDMERFIRTSGQPNTLLFAFEEEQVVGTLQIQPSKEDPAEAEVGLFSVSPLHQSRGIGGKLIRQALIEMNALGFKYAMMHVLENRPEILTWYRKLGFVETGERIPFIWPEMLKEDKSASLVQNTSSSNLKQLEDVLMDDSHALPNIDATTIDNEIEDSKKEHPLATISLEEDPWAGEDNTNDLLELNQKDELAVTSNVVNEDSQAEETVQGDEVILDKDTSAIKGFQNFQDSDKIDDLKVSGRLPEWLTGEYFTVGPATYDIKYSRKVEVDGELINATAIYTFGHWFDALPLVSRFDLNGSRNTVTYRNKSTSRRLVEKIREHHGFAPQHPAGLFMSNTNQTVLSKFLGSSKVIKPDAEPCGARVLASIPGLEGRLFAQNFAHHAKLDPFDLKPIRLFTWSEINPKFKGTSSCPNGQYDSRTGEYINFTLEIGYQSVKYNFFSISDRNPKGSVIASITAPMAYVNTFSITPRYILFVIHPMLANSGGVKFNWNESIMDSFSFNSSEPTLFYVISRQKGEVVATYRSNPCFIFNHINAFEDDRGNVFLDMICYPDDTIARQLATEFLRNPDKMEPSRLVASEVRRYKLTNIEEESINYMANNGLIPSKNSVSTRISSVFGMFGNNKRSSLPQSEAYSENAKKWYSWMPIASFDKRVQPSIELPQINPKFKMQKYSFMYGLGFSASNALKDGAIWDSIVKTNMETKQIVASWQQDNCYPSEAIFIPRPDEQVEDVGALLSVVLDSARKRSFLLVLDASSFQVLATVDLERIMPISFAHGSYRLREDN</sequence>
<keyword evidence="2 5" id="KW-0479">Metal-binding</keyword>
<dbReference type="InterPro" id="IPR004294">
    <property type="entry name" value="Carotenoid_Oase"/>
</dbReference>
<dbReference type="GO" id="GO:0010436">
    <property type="term" value="F:carotenoid dioxygenase activity"/>
    <property type="evidence" value="ECO:0007669"/>
    <property type="project" value="TreeGrafter"/>
</dbReference>
<comment type="similarity">
    <text evidence="1">Belongs to the carotenoid oxygenase family.</text>
</comment>
<evidence type="ECO:0000256" key="5">
    <source>
        <dbReference type="PIRSR" id="PIRSR604294-1"/>
    </source>
</evidence>
<dbReference type="PROSITE" id="PS51186">
    <property type="entry name" value="GNAT"/>
    <property type="match status" value="1"/>
</dbReference>
<dbReference type="OrthoDB" id="407010at2759"/>
<protein>
    <recommendedName>
        <fullName evidence="6">N-acetyltransferase domain-containing protein</fullName>
    </recommendedName>
</protein>
<dbReference type="CDD" id="cd04301">
    <property type="entry name" value="NAT_SF"/>
    <property type="match status" value="1"/>
</dbReference>
<evidence type="ECO:0000259" key="6">
    <source>
        <dbReference type="PROSITE" id="PS51186"/>
    </source>
</evidence>
<comment type="cofactor">
    <cofactor evidence="5">
        <name>Fe(2+)</name>
        <dbReference type="ChEBI" id="CHEBI:29033"/>
    </cofactor>
    <text evidence="5">Binds 1 Fe(2+) ion per subunit.</text>
</comment>
<dbReference type="Pfam" id="PF03055">
    <property type="entry name" value="RPE65"/>
    <property type="match status" value="1"/>
</dbReference>
<dbReference type="Proteomes" id="UP000253551">
    <property type="component" value="Unassembled WGS sequence"/>
</dbReference>
<name>A0A367KVA5_RHIST</name>
<feature type="binding site" evidence="5">
    <location>
        <position position="826"/>
    </location>
    <ligand>
        <name>Fe cation</name>
        <dbReference type="ChEBI" id="CHEBI:24875"/>
        <note>catalytic</note>
    </ligand>
</feature>
<evidence type="ECO:0000256" key="3">
    <source>
        <dbReference type="ARBA" id="ARBA00023002"/>
    </source>
</evidence>
<dbReference type="InterPro" id="IPR016181">
    <property type="entry name" value="Acyl_CoA_acyltransferase"/>
</dbReference>
<dbReference type="Pfam" id="PF00583">
    <property type="entry name" value="Acetyltransf_1"/>
    <property type="match status" value="1"/>
</dbReference>